<sequence length="83" mass="9927">MIQMVHSSRGEQRFIRLQVARTIPSYATLPTRFWGIKSMHWVLDVKMKEDEYQIYKDNGAENLSCLRHIRLNVLRSMPDYAVW</sequence>
<dbReference type="EMBL" id="BJLF01000006">
    <property type="protein sequence ID" value="GEA50835.1"/>
    <property type="molecule type" value="Genomic_DNA"/>
</dbReference>
<accession>A0A4Y3HV32</accession>
<gene>
    <name evidence="1" type="ORF">VIN01S_16390</name>
</gene>
<evidence type="ECO:0000313" key="1">
    <source>
        <dbReference type="EMBL" id="GEA50835.1"/>
    </source>
</evidence>
<proteinExistence type="predicted"/>
<keyword evidence="2" id="KW-1185">Reference proteome</keyword>
<dbReference type="AlphaFoldDB" id="A0A4Y3HV32"/>
<name>A0A4Y3HV32_9VIBR</name>
<reference evidence="1 2" key="1">
    <citation type="submission" date="2019-06" db="EMBL/GenBank/DDBJ databases">
        <title>Whole genome shotgun sequence of Vibrio inusitatus NBRC 102082.</title>
        <authorList>
            <person name="Hosoyama A."/>
            <person name="Uohara A."/>
            <person name="Ohji S."/>
            <person name="Ichikawa N."/>
        </authorList>
    </citation>
    <scope>NUCLEOTIDE SEQUENCE [LARGE SCALE GENOMIC DNA]</scope>
    <source>
        <strain evidence="1 2">NBRC 102082</strain>
    </source>
</reference>
<organism evidence="1 2">
    <name type="scientific">Vibrio inusitatus NBRC 102082</name>
    <dbReference type="NCBI Taxonomy" id="1219070"/>
    <lineage>
        <taxon>Bacteria</taxon>
        <taxon>Pseudomonadati</taxon>
        <taxon>Pseudomonadota</taxon>
        <taxon>Gammaproteobacteria</taxon>
        <taxon>Vibrionales</taxon>
        <taxon>Vibrionaceae</taxon>
        <taxon>Vibrio</taxon>
    </lineage>
</organism>
<evidence type="ECO:0000313" key="2">
    <source>
        <dbReference type="Proteomes" id="UP000318717"/>
    </source>
</evidence>
<protein>
    <recommendedName>
        <fullName evidence="3">Transposase IS4-like domain-containing protein</fullName>
    </recommendedName>
</protein>
<evidence type="ECO:0008006" key="3">
    <source>
        <dbReference type="Google" id="ProtNLM"/>
    </source>
</evidence>
<dbReference type="Proteomes" id="UP000318717">
    <property type="component" value="Unassembled WGS sequence"/>
</dbReference>
<comment type="caution">
    <text evidence="1">The sequence shown here is derived from an EMBL/GenBank/DDBJ whole genome shotgun (WGS) entry which is preliminary data.</text>
</comment>